<name>A0AAV5LMQ2_9ROSI</name>
<dbReference type="PANTHER" id="PTHR23317">
    <property type="entry name" value="DEDICATOR OF CYTOKINESIS DOCK"/>
    <property type="match status" value="1"/>
</dbReference>
<evidence type="ECO:0000259" key="2">
    <source>
        <dbReference type="PROSITE" id="PS51650"/>
    </source>
</evidence>
<gene>
    <name evidence="3" type="ORF">SLEP1_g46402</name>
</gene>
<keyword evidence="4" id="KW-1185">Reference proteome</keyword>
<organism evidence="3 4">
    <name type="scientific">Rubroshorea leprosula</name>
    <dbReference type="NCBI Taxonomy" id="152421"/>
    <lineage>
        <taxon>Eukaryota</taxon>
        <taxon>Viridiplantae</taxon>
        <taxon>Streptophyta</taxon>
        <taxon>Embryophyta</taxon>
        <taxon>Tracheophyta</taxon>
        <taxon>Spermatophyta</taxon>
        <taxon>Magnoliopsida</taxon>
        <taxon>eudicotyledons</taxon>
        <taxon>Gunneridae</taxon>
        <taxon>Pentapetalae</taxon>
        <taxon>rosids</taxon>
        <taxon>malvids</taxon>
        <taxon>Malvales</taxon>
        <taxon>Dipterocarpaceae</taxon>
        <taxon>Rubroshorea</taxon>
    </lineage>
</organism>
<sequence>MWCNDLYMDVACPSKYSHEELYFQAFDFLRTLRNEPFLQLFHSLYVYPLTVSLSQKRNLFVRVELRKDDADVHRQPLEAMYPREPGLSLQK</sequence>
<dbReference type="GO" id="GO:0005085">
    <property type="term" value="F:guanyl-nucleotide exchange factor activity"/>
    <property type="evidence" value="ECO:0007669"/>
    <property type="project" value="InterPro"/>
</dbReference>
<dbReference type="InterPro" id="IPR027007">
    <property type="entry name" value="C2_DOCK-type_domain"/>
</dbReference>
<dbReference type="EMBL" id="BPVZ01000128">
    <property type="protein sequence ID" value="GKV38492.1"/>
    <property type="molecule type" value="Genomic_DNA"/>
</dbReference>
<dbReference type="GO" id="GO:0007264">
    <property type="term" value="P:small GTPase-mediated signal transduction"/>
    <property type="evidence" value="ECO:0007669"/>
    <property type="project" value="InterPro"/>
</dbReference>
<comment type="caution">
    <text evidence="3">The sequence shown here is derived from an EMBL/GenBank/DDBJ whole genome shotgun (WGS) entry which is preliminary data.</text>
</comment>
<evidence type="ECO:0000256" key="1">
    <source>
        <dbReference type="PROSITE-ProRule" id="PRU00983"/>
    </source>
</evidence>
<accession>A0AAV5LMQ2</accession>
<reference evidence="3 4" key="1">
    <citation type="journal article" date="2021" name="Commun. Biol.">
        <title>The genome of Shorea leprosula (Dipterocarpaceae) highlights the ecological relevance of drought in aseasonal tropical rainforests.</title>
        <authorList>
            <person name="Ng K.K.S."/>
            <person name="Kobayashi M.J."/>
            <person name="Fawcett J.A."/>
            <person name="Hatakeyama M."/>
            <person name="Paape T."/>
            <person name="Ng C.H."/>
            <person name="Ang C.C."/>
            <person name="Tnah L.H."/>
            <person name="Lee C.T."/>
            <person name="Nishiyama T."/>
            <person name="Sese J."/>
            <person name="O'Brien M.J."/>
            <person name="Copetti D."/>
            <person name="Mohd Noor M.I."/>
            <person name="Ong R.C."/>
            <person name="Putra M."/>
            <person name="Sireger I.Z."/>
            <person name="Indrioko S."/>
            <person name="Kosugi Y."/>
            <person name="Izuno A."/>
            <person name="Isagi Y."/>
            <person name="Lee S.L."/>
            <person name="Shimizu K.K."/>
        </authorList>
    </citation>
    <scope>NUCLEOTIDE SEQUENCE [LARGE SCALE GENOMIC DNA]</scope>
    <source>
        <strain evidence="3">214</strain>
    </source>
</reference>
<proteinExistence type="inferred from homology"/>
<protein>
    <recommendedName>
        <fullName evidence="2">C2 DOCK-type domain-containing protein</fullName>
    </recommendedName>
</protein>
<comment type="similarity">
    <text evidence="1">Belongs to the DOCK family.</text>
</comment>
<feature type="domain" description="C2 DOCK-type" evidence="2">
    <location>
        <begin position="41"/>
        <end position="91"/>
    </location>
</feature>
<dbReference type="InterPro" id="IPR026791">
    <property type="entry name" value="DOCK"/>
</dbReference>
<evidence type="ECO:0000313" key="3">
    <source>
        <dbReference type="EMBL" id="GKV38492.1"/>
    </source>
</evidence>
<dbReference type="PROSITE" id="PS51650">
    <property type="entry name" value="C2_DOCK"/>
    <property type="match status" value="1"/>
</dbReference>
<dbReference type="PANTHER" id="PTHR23317:SF76">
    <property type="entry name" value="LD20667P"/>
    <property type="match status" value="1"/>
</dbReference>
<evidence type="ECO:0000313" key="4">
    <source>
        <dbReference type="Proteomes" id="UP001054252"/>
    </source>
</evidence>
<dbReference type="Proteomes" id="UP001054252">
    <property type="component" value="Unassembled WGS sequence"/>
</dbReference>
<dbReference type="AlphaFoldDB" id="A0AAV5LMQ2"/>